<proteinExistence type="predicted"/>
<feature type="domain" description="MULE transposase" evidence="1">
    <location>
        <begin position="356"/>
        <end position="404"/>
    </location>
</feature>
<comment type="caution">
    <text evidence="2">The sequence shown here is derived from an EMBL/GenBank/DDBJ whole genome shotgun (WGS) entry which is preliminary data.</text>
</comment>
<organism evidence="2 3">
    <name type="scientific">Brachionus calyciflorus</name>
    <dbReference type="NCBI Taxonomy" id="104777"/>
    <lineage>
        <taxon>Eukaryota</taxon>
        <taxon>Metazoa</taxon>
        <taxon>Spiralia</taxon>
        <taxon>Gnathifera</taxon>
        <taxon>Rotifera</taxon>
        <taxon>Eurotatoria</taxon>
        <taxon>Monogononta</taxon>
        <taxon>Pseudotrocha</taxon>
        <taxon>Ploima</taxon>
        <taxon>Brachionidae</taxon>
        <taxon>Brachionus</taxon>
    </lineage>
</organism>
<dbReference type="Pfam" id="PF10551">
    <property type="entry name" value="MULE"/>
    <property type="match status" value="1"/>
</dbReference>
<dbReference type="AlphaFoldDB" id="A0A814IFK7"/>
<accession>A0A814IFK7</accession>
<sequence length="405" mass="48224">MYHQKPVLPPTPVITRWNTWFEDVKYHQTYIGYLPSFINDEIRLFNDTEILMQLSELLVFSDSKSKLHNYLFDGGMPLMKLFKAARFLDPNQFKILSQNINDYSSNINSLERCKEEWPIYCNIVNDGIMPKSIPFQLKAVFANHIDFNDYIIGRHPIHYPKFNKVNCTLCKNRSKHKMQQKYGFCSNKDCFLKEECPYRTKLCVCLKHCDRLVQKHYLYSIGKHNSNSVLNVRRGLTEKAEEIVEDLIYNYDSKPKLIHVRMKKKYKHKIDYMPTLEQVQHYIKNRRNCISENNKIDELKPILDNYRYQYGVTKNDELFLFGVDLGEGTEKNHFHLVFTSYSLLKNIEFANKGGMFHLDATYKIVKYNYPLIVFGITDIKHKFFPICFMFTSHEQEEDYDFFLNV</sequence>
<dbReference type="EMBL" id="CAJNOC010004488">
    <property type="protein sequence ID" value="CAF1023345.1"/>
    <property type="molecule type" value="Genomic_DNA"/>
</dbReference>
<name>A0A814IFK7_9BILA</name>
<reference evidence="2" key="1">
    <citation type="submission" date="2021-02" db="EMBL/GenBank/DDBJ databases">
        <authorList>
            <person name="Nowell W R."/>
        </authorList>
    </citation>
    <scope>NUCLEOTIDE SEQUENCE</scope>
    <source>
        <strain evidence="2">Ploen Becks lab</strain>
    </source>
</reference>
<gene>
    <name evidence="2" type="ORF">OXX778_LOCUS17491</name>
</gene>
<evidence type="ECO:0000313" key="3">
    <source>
        <dbReference type="Proteomes" id="UP000663879"/>
    </source>
</evidence>
<evidence type="ECO:0000259" key="1">
    <source>
        <dbReference type="Pfam" id="PF10551"/>
    </source>
</evidence>
<protein>
    <recommendedName>
        <fullName evidence="1">MULE transposase domain-containing protein</fullName>
    </recommendedName>
</protein>
<dbReference type="Proteomes" id="UP000663879">
    <property type="component" value="Unassembled WGS sequence"/>
</dbReference>
<evidence type="ECO:0000313" key="2">
    <source>
        <dbReference type="EMBL" id="CAF1023345.1"/>
    </source>
</evidence>
<dbReference type="InterPro" id="IPR018289">
    <property type="entry name" value="MULE_transposase_dom"/>
</dbReference>
<keyword evidence="3" id="KW-1185">Reference proteome</keyword>